<keyword evidence="10" id="KW-1185">Reference proteome</keyword>
<evidence type="ECO:0000313" key="10">
    <source>
        <dbReference type="Proteomes" id="UP000238274"/>
    </source>
</evidence>
<evidence type="ECO:0000256" key="5">
    <source>
        <dbReference type="ARBA" id="ARBA00019150"/>
    </source>
</evidence>
<dbReference type="PANTHER" id="PTHR11934:SF0">
    <property type="entry name" value="RIBOSE-5-PHOSPHATE ISOMERASE"/>
    <property type="match status" value="1"/>
</dbReference>
<evidence type="ECO:0000256" key="8">
    <source>
        <dbReference type="ARBA" id="ARBA00032273"/>
    </source>
</evidence>
<comment type="pathway">
    <text evidence="2">Carbohydrate degradation; pentose phosphate pathway; D-ribose 5-phosphate from D-ribulose 5-phosphate (non-oxidative stage): step 1/1.</text>
</comment>
<dbReference type="GO" id="GO:0009052">
    <property type="term" value="P:pentose-phosphate shunt, non-oxidative branch"/>
    <property type="evidence" value="ECO:0007669"/>
    <property type="project" value="InterPro"/>
</dbReference>
<dbReference type="EMBL" id="PKSM01000149">
    <property type="protein sequence ID" value="POW07262.1"/>
    <property type="molecule type" value="Genomic_DNA"/>
</dbReference>
<dbReference type="UniPathway" id="UPA00115">
    <property type="reaction ID" value="UER00412"/>
</dbReference>
<evidence type="ECO:0000256" key="3">
    <source>
        <dbReference type="ARBA" id="ARBA00008088"/>
    </source>
</evidence>
<dbReference type="PANTHER" id="PTHR11934">
    <property type="entry name" value="RIBOSE-5-PHOSPHATE ISOMERASE"/>
    <property type="match status" value="1"/>
</dbReference>
<dbReference type="InterPro" id="IPR037171">
    <property type="entry name" value="NagB/RpiA_transferase-like"/>
</dbReference>
<reference evidence="10" key="2">
    <citation type="journal article" date="2018" name="BMC Genomics">
        <title>Genomic insights into host adaptation between the wheat stripe rust pathogen (Puccinia striiformis f. sp. tritici) and the barley stripe rust pathogen (Puccinia striiformis f. sp. hordei).</title>
        <authorList>
            <person name="Xia C."/>
            <person name="Wang M."/>
            <person name="Yin C."/>
            <person name="Cornejo O.E."/>
            <person name="Hulbert S.H."/>
            <person name="Chen X."/>
        </authorList>
    </citation>
    <scope>NUCLEOTIDE SEQUENCE [LARGE SCALE GENOMIC DNA]</scope>
    <source>
        <strain evidence="10">93TX-2</strain>
    </source>
</reference>
<reference evidence="10" key="3">
    <citation type="journal article" date="2018" name="Mol. Plant Microbe Interact.">
        <title>Genome sequence resources for the wheat stripe rust pathogen (Puccinia striiformis f. sp. tritici) and the barley stripe rust pathogen (Puccinia striiformis f. sp. hordei).</title>
        <authorList>
            <person name="Xia C."/>
            <person name="Wang M."/>
            <person name="Yin C."/>
            <person name="Cornejo O.E."/>
            <person name="Hulbert S.H."/>
            <person name="Chen X."/>
        </authorList>
    </citation>
    <scope>NUCLEOTIDE SEQUENCE [LARGE SCALE GENOMIC DNA]</scope>
    <source>
        <strain evidence="10">93TX-2</strain>
    </source>
</reference>
<dbReference type="SUPFAM" id="SSF100950">
    <property type="entry name" value="NagB/RpiA/CoA transferase-like"/>
    <property type="match status" value="1"/>
</dbReference>
<dbReference type="OrthoDB" id="2507171at2759"/>
<organism evidence="9 10">
    <name type="scientific">Puccinia striiformis</name>
    <dbReference type="NCBI Taxonomy" id="27350"/>
    <lineage>
        <taxon>Eukaryota</taxon>
        <taxon>Fungi</taxon>
        <taxon>Dikarya</taxon>
        <taxon>Basidiomycota</taxon>
        <taxon>Pucciniomycotina</taxon>
        <taxon>Pucciniomycetes</taxon>
        <taxon>Pucciniales</taxon>
        <taxon>Pucciniaceae</taxon>
        <taxon>Puccinia</taxon>
    </lineage>
</organism>
<dbReference type="EC" id="5.3.1.6" evidence="4"/>
<comment type="catalytic activity">
    <reaction evidence="1">
        <text>aldehydo-D-ribose 5-phosphate = D-ribulose 5-phosphate</text>
        <dbReference type="Rhea" id="RHEA:14657"/>
        <dbReference type="ChEBI" id="CHEBI:58121"/>
        <dbReference type="ChEBI" id="CHEBI:58273"/>
        <dbReference type="EC" id="5.3.1.6"/>
    </reaction>
</comment>
<dbReference type="Pfam" id="PF06026">
    <property type="entry name" value="Rib_5-P_isom_A"/>
    <property type="match status" value="1"/>
</dbReference>
<name>A0A2S4VCK4_9BASI</name>
<accession>A0A2S4VCK4</accession>
<dbReference type="GO" id="GO:0005737">
    <property type="term" value="C:cytoplasm"/>
    <property type="evidence" value="ECO:0007669"/>
    <property type="project" value="TreeGrafter"/>
</dbReference>
<evidence type="ECO:0000256" key="4">
    <source>
        <dbReference type="ARBA" id="ARBA00011959"/>
    </source>
</evidence>
<keyword evidence="6" id="KW-0413">Isomerase</keyword>
<dbReference type="AlphaFoldDB" id="A0A2S4VCK4"/>
<dbReference type="Proteomes" id="UP000238274">
    <property type="component" value="Unassembled WGS sequence"/>
</dbReference>
<evidence type="ECO:0000256" key="2">
    <source>
        <dbReference type="ARBA" id="ARBA00004988"/>
    </source>
</evidence>
<evidence type="ECO:0000256" key="7">
    <source>
        <dbReference type="ARBA" id="ARBA00029734"/>
    </source>
</evidence>
<dbReference type="VEuPathDB" id="FungiDB:PSHT_10025"/>
<reference evidence="9 10" key="1">
    <citation type="submission" date="2017-12" db="EMBL/GenBank/DDBJ databases">
        <title>Gene loss provides genomic basis for host adaptation in cereal stripe rust fungi.</title>
        <authorList>
            <person name="Xia C."/>
        </authorList>
    </citation>
    <scope>NUCLEOTIDE SEQUENCE [LARGE SCALE GENOMIC DNA]</scope>
    <source>
        <strain evidence="9 10">93TX-2</strain>
    </source>
</reference>
<dbReference type="InterPro" id="IPR004788">
    <property type="entry name" value="Ribose5P_isomerase_type_A"/>
</dbReference>
<comment type="caution">
    <text evidence="9">The sequence shown here is derived from an EMBL/GenBank/DDBJ whole genome shotgun (WGS) entry which is preliminary data.</text>
</comment>
<dbReference type="Gene3D" id="3.40.50.1360">
    <property type="match status" value="1"/>
</dbReference>
<proteinExistence type="inferred from homology"/>
<evidence type="ECO:0000256" key="1">
    <source>
        <dbReference type="ARBA" id="ARBA00001713"/>
    </source>
</evidence>
<evidence type="ECO:0000256" key="6">
    <source>
        <dbReference type="ARBA" id="ARBA00023235"/>
    </source>
</evidence>
<dbReference type="GO" id="GO:0004751">
    <property type="term" value="F:ribose-5-phosphate isomerase activity"/>
    <property type="evidence" value="ECO:0007669"/>
    <property type="project" value="UniProtKB-EC"/>
</dbReference>
<dbReference type="VEuPathDB" id="FungiDB:PSTT_10969"/>
<protein>
    <recommendedName>
        <fullName evidence="5">Ribose-5-phosphate isomerase</fullName>
        <ecNumber evidence="4">5.3.1.6</ecNumber>
    </recommendedName>
    <alternativeName>
        <fullName evidence="8">D-ribose-5-phosphate ketol-isomerase</fullName>
    </alternativeName>
    <alternativeName>
        <fullName evidence="7">Phosphoriboisomerase</fullName>
    </alternativeName>
</protein>
<dbReference type="GO" id="GO:0006014">
    <property type="term" value="P:D-ribose metabolic process"/>
    <property type="evidence" value="ECO:0007669"/>
    <property type="project" value="TreeGrafter"/>
</dbReference>
<comment type="similarity">
    <text evidence="3">Belongs to the ribose 5-phosphate isomerase family.</text>
</comment>
<gene>
    <name evidence="9" type="ORF">PSHT_10025</name>
</gene>
<sequence>MWDEVGADLNVIKGGGACHLREKVLAEAAEKFILVADAQKDSALLGTNWRAGVSIKVVLFTWAKVMSNIQLMGCWNPSLLNMKTPSRHIAIQEWRGSMTITHRDGLIHKNPDGLSRWALPNDKDNPAFDEEVIVREVPIMAIVVSRLSSNFWDSVESSYDSEKNTACLQSILKSKHAQQDLVAQLEEPWKAKFLAGRFVLLDRLLYH</sequence>
<dbReference type="VEuPathDB" id="FungiDB:PSTT_11236"/>
<evidence type="ECO:0000313" key="9">
    <source>
        <dbReference type="EMBL" id="POW07262.1"/>
    </source>
</evidence>